<dbReference type="PANTHER" id="PTHR11088:SF89">
    <property type="entry name" value="TRNA DIMETHYLALLYLTRANSFERASE"/>
    <property type="match status" value="1"/>
</dbReference>
<gene>
    <name evidence="6" type="ORF">RHOBADRAFT_25555</name>
</gene>
<dbReference type="RefSeq" id="XP_018272534.1">
    <property type="nucleotide sequence ID" value="XM_018412694.1"/>
</dbReference>
<accession>A0A194S7L7</accession>
<dbReference type="GO" id="GO:0006400">
    <property type="term" value="P:tRNA modification"/>
    <property type="evidence" value="ECO:0007669"/>
    <property type="project" value="TreeGrafter"/>
</dbReference>
<dbReference type="Gene3D" id="3.40.50.300">
    <property type="entry name" value="P-loop containing nucleotide triphosphate hydrolases"/>
    <property type="match status" value="1"/>
</dbReference>
<dbReference type="InterPro" id="IPR027417">
    <property type="entry name" value="P-loop_NTPase"/>
</dbReference>
<sequence length="519" mass="57002">MLRACVRLPTATRRSPARRPPPRLAMSTSPAAPPPSSSPTPRRKQPLVAVIGTTGVGKTDLGVELALALSSPGTLSPSPRPPRRAEVINHDSMQCYRGLDVITNKATQDEMRGVEHHLMGFLEPGREWGVNDFVRDALDKIDELEGRETLPIAVGGTSYYLQNLVFPGQLVNDVTSSRPCSPDPTPSRPATPPPLAEPRTLADHVDPASAKRWHWRDVRKVSRAIEIVWTKRTWDDVRREQRARPSEGPRFRTLIFWLHADTDALHPRLDARVDKMLEEFAPYLSLARSSAPCSSSPSSSPTAPAPAPGPGPDASPELRAEFDRAVRTMKTSTRQYAKRQVKWIRAKLLPAVRDEAERARDEGREAEVVVVLLDATDLSKWRDNVRDPAVDLLYKFLDGAPLPDPASLSPAATAHLAPPSSASASSHAKRACPTCTRDPARPFLVEERQWDAHLGSKTHRVAARRRVQRGGREGARRDGGEGEEGEGEGEEEGAREGVRAASGSEEARAQVYGDVDLRR</sequence>
<feature type="compositionally biased region" description="Low complexity" evidence="5">
    <location>
        <begin position="291"/>
        <end position="302"/>
    </location>
</feature>
<evidence type="ECO:0000313" key="7">
    <source>
        <dbReference type="Proteomes" id="UP000053890"/>
    </source>
</evidence>
<keyword evidence="2" id="KW-0808">Transferase</keyword>
<reference evidence="6 7" key="1">
    <citation type="journal article" date="2015" name="Front. Microbiol.">
        <title>Genome sequence of the plant growth promoting endophytic yeast Rhodotorula graminis WP1.</title>
        <authorList>
            <person name="Firrincieli A."/>
            <person name="Otillar R."/>
            <person name="Salamov A."/>
            <person name="Schmutz J."/>
            <person name="Khan Z."/>
            <person name="Redman R.S."/>
            <person name="Fleck N.D."/>
            <person name="Lindquist E."/>
            <person name="Grigoriev I.V."/>
            <person name="Doty S.L."/>
        </authorList>
    </citation>
    <scope>NUCLEOTIDE SEQUENCE [LARGE SCALE GENOMIC DNA]</scope>
    <source>
        <strain evidence="6 7">WP1</strain>
    </source>
</reference>
<evidence type="ECO:0000256" key="2">
    <source>
        <dbReference type="ARBA" id="ARBA00022679"/>
    </source>
</evidence>
<dbReference type="SUPFAM" id="SSF52540">
    <property type="entry name" value="P-loop containing nucleoside triphosphate hydrolases"/>
    <property type="match status" value="1"/>
</dbReference>
<feature type="region of interest" description="Disordered" evidence="5">
    <location>
        <begin position="455"/>
        <end position="519"/>
    </location>
</feature>
<dbReference type="Pfam" id="PF01715">
    <property type="entry name" value="IPPT"/>
    <property type="match status" value="2"/>
</dbReference>
<dbReference type="OMA" id="QSIGFHE"/>
<feature type="region of interest" description="Disordered" evidence="5">
    <location>
        <begin position="1"/>
        <end position="45"/>
    </location>
</feature>
<comment type="similarity">
    <text evidence="1">Belongs to the IPP transferase family.</text>
</comment>
<evidence type="ECO:0000256" key="1">
    <source>
        <dbReference type="ARBA" id="ARBA00005842"/>
    </source>
</evidence>
<protein>
    <recommendedName>
        <fullName evidence="8">tRNA dimethylallyltransferase</fullName>
    </recommendedName>
</protein>
<organism evidence="6 7">
    <name type="scientific">Rhodotorula graminis (strain WP1)</name>
    <dbReference type="NCBI Taxonomy" id="578459"/>
    <lineage>
        <taxon>Eukaryota</taxon>
        <taxon>Fungi</taxon>
        <taxon>Dikarya</taxon>
        <taxon>Basidiomycota</taxon>
        <taxon>Pucciniomycotina</taxon>
        <taxon>Microbotryomycetes</taxon>
        <taxon>Sporidiobolales</taxon>
        <taxon>Sporidiobolaceae</taxon>
        <taxon>Rhodotorula</taxon>
    </lineage>
</organism>
<name>A0A194S7L7_RHOGW</name>
<dbReference type="Gene3D" id="1.10.20.140">
    <property type="match status" value="1"/>
</dbReference>
<feature type="compositionally biased region" description="Basic residues" evidence="5">
    <location>
        <begin position="456"/>
        <end position="469"/>
    </location>
</feature>
<dbReference type="HAMAP" id="MF_00185">
    <property type="entry name" value="IPP_trans"/>
    <property type="match status" value="1"/>
</dbReference>
<proteinExistence type="inferred from homology"/>
<dbReference type="AlphaFoldDB" id="A0A194S7L7"/>
<feature type="region of interest" description="Disordered" evidence="5">
    <location>
        <begin position="291"/>
        <end position="317"/>
    </location>
</feature>
<keyword evidence="4" id="KW-0067">ATP-binding</keyword>
<dbReference type="Proteomes" id="UP000053890">
    <property type="component" value="Unassembled WGS sequence"/>
</dbReference>
<dbReference type="PANTHER" id="PTHR11088">
    <property type="entry name" value="TRNA DIMETHYLALLYLTRANSFERASE"/>
    <property type="match status" value="1"/>
</dbReference>
<evidence type="ECO:0000256" key="3">
    <source>
        <dbReference type="ARBA" id="ARBA00022741"/>
    </source>
</evidence>
<dbReference type="OrthoDB" id="775260at2759"/>
<keyword evidence="3" id="KW-0547">Nucleotide-binding</keyword>
<evidence type="ECO:0000256" key="5">
    <source>
        <dbReference type="SAM" id="MobiDB-lite"/>
    </source>
</evidence>
<feature type="compositionally biased region" description="Acidic residues" evidence="5">
    <location>
        <begin position="481"/>
        <end position="491"/>
    </location>
</feature>
<dbReference type="GO" id="GO:0052381">
    <property type="term" value="F:tRNA dimethylallyltransferase activity"/>
    <property type="evidence" value="ECO:0007669"/>
    <property type="project" value="InterPro"/>
</dbReference>
<dbReference type="GeneID" id="28973143"/>
<dbReference type="GO" id="GO:0005524">
    <property type="term" value="F:ATP binding"/>
    <property type="evidence" value="ECO:0007669"/>
    <property type="project" value="UniProtKB-KW"/>
</dbReference>
<dbReference type="GO" id="GO:0005739">
    <property type="term" value="C:mitochondrion"/>
    <property type="evidence" value="ECO:0007669"/>
    <property type="project" value="TreeGrafter"/>
</dbReference>
<evidence type="ECO:0000313" key="6">
    <source>
        <dbReference type="EMBL" id="KPV76485.1"/>
    </source>
</evidence>
<feature type="compositionally biased region" description="Pro residues" evidence="5">
    <location>
        <begin position="181"/>
        <end position="196"/>
    </location>
</feature>
<feature type="region of interest" description="Disordered" evidence="5">
    <location>
        <begin position="175"/>
        <end position="206"/>
    </location>
</feature>
<feature type="compositionally biased region" description="Pro residues" evidence="5">
    <location>
        <begin position="303"/>
        <end position="313"/>
    </location>
</feature>
<keyword evidence="7" id="KW-1185">Reference proteome</keyword>
<evidence type="ECO:0000256" key="4">
    <source>
        <dbReference type="ARBA" id="ARBA00022840"/>
    </source>
</evidence>
<feature type="compositionally biased region" description="Basic and acidic residues" evidence="5">
    <location>
        <begin position="470"/>
        <end position="480"/>
    </location>
</feature>
<dbReference type="EMBL" id="KQ474076">
    <property type="protein sequence ID" value="KPV76485.1"/>
    <property type="molecule type" value="Genomic_DNA"/>
</dbReference>
<evidence type="ECO:0008006" key="8">
    <source>
        <dbReference type="Google" id="ProtNLM"/>
    </source>
</evidence>
<dbReference type="STRING" id="578459.A0A194S7L7"/>
<dbReference type="InterPro" id="IPR018022">
    <property type="entry name" value="IPT"/>
</dbReference>
<dbReference type="InterPro" id="IPR039657">
    <property type="entry name" value="Dimethylallyltransferase"/>
</dbReference>